<evidence type="ECO:0000313" key="2">
    <source>
        <dbReference type="Proteomes" id="UP000469421"/>
    </source>
</evidence>
<name>A0A6N7LSV0_9GAMM</name>
<keyword evidence="2" id="KW-1185">Reference proteome</keyword>
<protein>
    <submittedName>
        <fullName evidence="1">Uncharacterized protein</fullName>
    </submittedName>
</protein>
<comment type="caution">
    <text evidence="1">The sequence shown here is derived from an EMBL/GenBank/DDBJ whole genome shotgun (WGS) entry which is preliminary data.</text>
</comment>
<sequence>MAVSDPAGYEHYDFEQLDCYETEGLEVCSRPFKSKSLMIGVVVPIWPQFSRGRLSYDIERDRSVRVRNTSEGIAKLVLFSSAAGCEYEEGSITCAELDNFELMPSESVWMKLPKHDGLEIRTDFEGKGSIIKLRTKTRLNIHAVSV</sequence>
<proteinExistence type="predicted"/>
<gene>
    <name evidence="1" type="ORF">GFN93_09470</name>
</gene>
<evidence type="ECO:0000313" key="1">
    <source>
        <dbReference type="EMBL" id="MQX53477.1"/>
    </source>
</evidence>
<accession>A0A6N7LSV0</accession>
<dbReference type="AlphaFoldDB" id="A0A6N7LSV0"/>
<dbReference type="EMBL" id="WIRE01000001">
    <property type="protein sequence ID" value="MQX53477.1"/>
    <property type="molecule type" value="Genomic_DNA"/>
</dbReference>
<dbReference type="RefSeq" id="WP_153500841.1">
    <property type="nucleotide sequence ID" value="NZ_WIRE01000001.1"/>
</dbReference>
<organism evidence="1 2">
    <name type="scientific">Alcanivorax sediminis</name>
    <dbReference type="NCBI Taxonomy" id="2663008"/>
    <lineage>
        <taxon>Bacteria</taxon>
        <taxon>Pseudomonadati</taxon>
        <taxon>Pseudomonadota</taxon>
        <taxon>Gammaproteobacteria</taxon>
        <taxon>Oceanospirillales</taxon>
        <taxon>Alcanivoracaceae</taxon>
        <taxon>Alcanivorax</taxon>
    </lineage>
</organism>
<dbReference type="Proteomes" id="UP000469421">
    <property type="component" value="Unassembled WGS sequence"/>
</dbReference>
<reference evidence="1 2" key="1">
    <citation type="submission" date="2019-10" db="EMBL/GenBank/DDBJ databases">
        <title>Alcanivorax sp.PA15-N-34 draft genome sequence.</title>
        <authorList>
            <person name="Liao X."/>
            <person name="Shao Z."/>
        </authorList>
    </citation>
    <scope>NUCLEOTIDE SEQUENCE [LARGE SCALE GENOMIC DNA]</scope>
    <source>
        <strain evidence="1 2">PA15-N-34</strain>
    </source>
</reference>